<comment type="caution">
    <text evidence="6">The sequence shown here is derived from an EMBL/GenBank/DDBJ whole genome shotgun (WGS) entry which is preliminary data.</text>
</comment>
<name>A0A841FM81_9ACTN</name>
<dbReference type="GO" id="GO:0042732">
    <property type="term" value="P:D-xylose metabolic process"/>
    <property type="evidence" value="ECO:0007669"/>
    <property type="project" value="InterPro"/>
</dbReference>
<dbReference type="Gene3D" id="3.40.50.720">
    <property type="entry name" value="NAD(P)-binding Rossmann-like Domain"/>
    <property type="match status" value="1"/>
</dbReference>
<dbReference type="PANTHER" id="PTHR43078">
    <property type="entry name" value="UDP-GLUCURONIC ACID DECARBOXYLASE-RELATED"/>
    <property type="match status" value="1"/>
</dbReference>
<keyword evidence="7" id="KW-1185">Reference proteome</keyword>
<dbReference type="EMBL" id="JACHGT010000004">
    <property type="protein sequence ID" value="MBB6034307.1"/>
    <property type="molecule type" value="Genomic_DNA"/>
</dbReference>
<dbReference type="GO" id="GO:0070403">
    <property type="term" value="F:NAD+ binding"/>
    <property type="evidence" value="ECO:0007669"/>
    <property type="project" value="InterPro"/>
</dbReference>
<dbReference type="InterPro" id="IPR044516">
    <property type="entry name" value="UXS-like"/>
</dbReference>
<dbReference type="AlphaFoldDB" id="A0A841FM81"/>
<evidence type="ECO:0000313" key="7">
    <source>
        <dbReference type="Proteomes" id="UP000548476"/>
    </source>
</evidence>
<dbReference type="GO" id="GO:0005737">
    <property type="term" value="C:cytoplasm"/>
    <property type="evidence" value="ECO:0007669"/>
    <property type="project" value="TreeGrafter"/>
</dbReference>
<keyword evidence="4" id="KW-0456">Lyase</keyword>
<dbReference type="Pfam" id="PF01370">
    <property type="entry name" value="Epimerase"/>
    <property type="match status" value="1"/>
</dbReference>
<proteinExistence type="predicted"/>
<organism evidence="6 7">
    <name type="scientific">Phytomonospora endophytica</name>
    <dbReference type="NCBI Taxonomy" id="714109"/>
    <lineage>
        <taxon>Bacteria</taxon>
        <taxon>Bacillati</taxon>
        <taxon>Actinomycetota</taxon>
        <taxon>Actinomycetes</taxon>
        <taxon>Micromonosporales</taxon>
        <taxon>Micromonosporaceae</taxon>
        <taxon>Phytomonospora</taxon>
    </lineage>
</organism>
<dbReference type="Proteomes" id="UP000548476">
    <property type="component" value="Unassembled WGS sequence"/>
</dbReference>
<protein>
    <submittedName>
        <fullName evidence="6">UDP-glucose 4-epimerase</fullName>
        <ecNumber evidence="6">5.1.3.2</ecNumber>
    </submittedName>
</protein>
<keyword evidence="2" id="KW-0210">Decarboxylase</keyword>
<dbReference type="GO" id="GO:0048040">
    <property type="term" value="F:UDP-glucuronate decarboxylase activity"/>
    <property type="evidence" value="ECO:0007669"/>
    <property type="project" value="TreeGrafter"/>
</dbReference>
<dbReference type="SUPFAM" id="SSF51735">
    <property type="entry name" value="NAD(P)-binding Rossmann-fold domains"/>
    <property type="match status" value="1"/>
</dbReference>
<reference evidence="6 7" key="1">
    <citation type="submission" date="2020-08" db="EMBL/GenBank/DDBJ databases">
        <title>Genomic Encyclopedia of Type Strains, Phase IV (KMG-IV): sequencing the most valuable type-strain genomes for metagenomic binning, comparative biology and taxonomic classification.</title>
        <authorList>
            <person name="Goeker M."/>
        </authorList>
    </citation>
    <scope>NUCLEOTIDE SEQUENCE [LARGE SCALE GENOMIC DNA]</scope>
    <source>
        <strain evidence="6 7">YIM 65646</strain>
    </source>
</reference>
<accession>A0A841FM81</accession>
<evidence type="ECO:0000256" key="1">
    <source>
        <dbReference type="ARBA" id="ARBA00001911"/>
    </source>
</evidence>
<evidence type="ECO:0000256" key="3">
    <source>
        <dbReference type="ARBA" id="ARBA00023027"/>
    </source>
</evidence>
<evidence type="ECO:0000256" key="2">
    <source>
        <dbReference type="ARBA" id="ARBA00022793"/>
    </source>
</evidence>
<evidence type="ECO:0000259" key="5">
    <source>
        <dbReference type="Pfam" id="PF01370"/>
    </source>
</evidence>
<dbReference type="EC" id="5.1.3.2" evidence="6"/>
<dbReference type="RefSeq" id="WP_184787177.1">
    <property type="nucleotide sequence ID" value="NZ_BONT01000045.1"/>
</dbReference>
<dbReference type="InterPro" id="IPR036291">
    <property type="entry name" value="NAD(P)-bd_dom_sf"/>
</dbReference>
<dbReference type="PANTHER" id="PTHR43078:SF6">
    <property type="entry name" value="UDP-GLUCURONIC ACID DECARBOXYLASE 1"/>
    <property type="match status" value="1"/>
</dbReference>
<dbReference type="InterPro" id="IPR001509">
    <property type="entry name" value="Epimerase_deHydtase"/>
</dbReference>
<comment type="cofactor">
    <cofactor evidence="1">
        <name>NAD(+)</name>
        <dbReference type="ChEBI" id="CHEBI:57540"/>
    </cofactor>
</comment>
<sequence>MGQQAHGSVESVSSARVLVTGGAGFIGSHLCEALVASGADVTALDDLSCGRRSNLDGLTGHERFRFLKGSVLDESLVHRLAAESEAVYHLAAVVGVPRVLRDPAGTMETNWVGGRNVVDAAVSAKARLVLVSTSEVYGREAASPQHEGLPIPEFSGEEARDSYPRSKRLSELYCLEQSSGTWPAPVIVRLFNIAGPRQLDTIGMVMPSLVKQALSGEDVTVYGTGEQTRTFCDVGEAADAMVRLGALKNGEPLIVNVGSRLPVSINELAEAAVKGAGTAARIRRIGYREAHATDYVDFMRRQPSIDLVRELTGWEPATDLPTIVRRVADSLRES</sequence>
<evidence type="ECO:0000256" key="4">
    <source>
        <dbReference type="ARBA" id="ARBA00023239"/>
    </source>
</evidence>
<feature type="domain" description="NAD-dependent epimerase/dehydratase" evidence="5">
    <location>
        <begin position="17"/>
        <end position="258"/>
    </location>
</feature>
<keyword evidence="6" id="KW-0413">Isomerase</keyword>
<gene>
    <name evidence="6" type="ORF">HNR73_002157</name>
</gene>
<evidence type="ECO:0000313" key="6">
    <source>
        <dbReference type="EMBL" id="MBB6034307.1"/>
    </source>
</evidence>
<keyword evidence="3" id="KW-0520">NAD</keyword>
<dbReference type="GO" id="GO:0003978">
    <property type="term" value="F:UDP-glucose 4-epimerase activity"/>
    <property type="evidence" value="ECO:0007669"/>
    <property type="project" value="UniProtKB-EC"/>
</dbReference>